<organism evidence="2 3">
    <name type="scientific">Sclerotinia trifoliorum</name>
    <dbReference type="NCBI Taxonomy" id="28548"/>
    <lineage>
        <taxon>Eukaryota</taxon>
        <taxon>Fungi</taxon>
        <taxon>Dikarya</taxon>
        <taxon>Ascomycota</taxon>
        <taxon>Pezizomycotina</taxon>
        <taxon>Leotiomycetes</taxon>
        <taxon>Helotiales</taxon>
        <taxon>Sclerotiniaceae</taxon>
        <taxon>Sclerotinia</taxon>
    </lineage>
</organism>
<accession>A0A8H2ZTT1</accession>
<dbReference type="AlphaFoldDB" id="A0A8H2ZTT1"/>
<protein>
    <submittedName>
        <fullName evidence="2">15148306-875d-4c8b-8d52-62887d8defec</fullName>
    </submittedName>
</protein>
<name>A0A8H2ZTT1_9HELO</name>
<comment type="caution">
    <text evidence="2">The sequence shown here is derived from an EMBL/GenBank/DDBJ whole genome shotgun (WGS) entry which is preliminary data.</text>
</comment>
<reference evidence="2" key="1">
    <citation type="submission" date="2020-10" db="EMBL/GenBank/DDBJ databases">
        <authorList>
            <person name="Kusch S."/>
        </authorList>
    </citation>
    <scope>NUCLEOTIDE SEQUENCE</scope>
    <source>
        <strain evidence="2">SwB9</strain>
    </source>
</reference>
<feature type="region of interest" description="Disordered" evidence="1">
    <location>
        <begin position="1"/>
        <end position="21"/>
    </location>
</feature>
<evidence type="ECO:0000313" key="3">
    <source>
        <dbReference type="Proteomes" id="UP000624404"/>
    </source>
</evidence>
<evidence type="ECO:0000313" key="2">
    <source>
        <dbReference type="EMBL" id="CAD6448826.1"/>
    </source>
</evidence>
<evidence type="ECO:0000256" key="1">
    <source>
        <dbReference type="SAM" id="MobiDB-lite"/>
    </source>
</evidence>
<feature type="compositionally biased region" description="Polar residues" evidence="1">
    <location>
        <begin position="70"/>
        <end position="82"/>
    </location>
</feature>
<keyword evidence="3" id="KW-1185">Reference proteome</keyword>
<feature type="region of interest" description="Disordered" evidence="1">
    <location>
        <begin position="142"/>
        <end position="204"/>
    </location>
</feature>
<proteinExistence type="predicted"/>
<feature type="compositionally biased region" description="Polar residues" evidence="1">
    <location>
        <begin position="1"/>
        <end position="11"/>
    </location>
</feature>
<dbReference type="EMBL" id="CAJHIA010000032">
    <property type="protein sequence ID" value="CAD6448826.1"/>
    <property type="molecule type" value="Genomic_DNA"/>
</dbReference>
<dbReference type="Proteomes" id="UP000624404">
    <property type="component" value="Unassembled WGS sequence"/>
</dbReference>
<gene>
    <name evidence="2" type="ORF">SCLTRI_LOCUS8619</name>
</gene>
<sequence length="204" mass="22083">MSTSHNASISIKTPRMSPQIPIPIPLTSTSSFQNQNIHTIPKIKNNDQLPDRATLKTLSSFIKSCQNSPTQSTTSLSISIPLQHTPPPTLTTATTTTTRSSLRQPAIATPTLLQTQTNHQILSASPLDQTPTINMSHTTTTVTTRTTRGQPAHHHHRKPSIGDKISGALLKLRGSLTRRPGLKAAGTRRMRGTDGRGSHHVSAY</sequence>
<feature type="region of interest" description="Disordered" evidence="1">
    <location>
        <begin position="70"/>
        <end position="100"/>
    </location>
</feature>
<dbReference type="OrthoDB" id="5426707at2759"/>